<keyword evidence="2 5" id="KW-0812">Transmembrane</keyword>
<dbReference type="GO" id="GO:0005886">
    <property type="term" value="C:plasma membrane"/>
    <property type="evidence" value="ECO:0007669"/>
    <property type="project" value="UniProtKB-SubCell"/>
</dbReference>
<feature type="domain" description="ABC transmembrane type-1" evidence="6">
    <location>
        <begin position="410"/>
        <end position="699"/>
    </location>
</feature>
<keyword evidence="4 5" id="KW-0472">Membrane</keyword>
<comment type="subcellular location">
    <subcellularLocation>
        <location evidence="1 5">Cell membrane</location>
        <topology evidence="1 5">Multi-pass membrane protein</topology>
    </subcellularLocation>
</comment>
<feature type="transmembrane region" description="Helical" evidence="5">
    <location>
        <begin position="682"/>
        <end position="702"/>
    </location>
</feature>
<feature type="transmembrane region" description="Helical" evidence="5">
    <location>
        <begin position="455"/>
        <end position="475"/>
    </location>
</feature>
<dbReference type="Pfam" id="PF00528">
    <property type="entry name" value="BPD_transp_1"/>
    <property type="match status" value="1"/>
</dbReference>
<dbReference type="KEGG" id="osu:NT6N_34800"/>
<name>A0AAT9FQX4_9BACT</name>
<feature type="transmembrane region" description="Helical" evidence="5">
    <location>
        <begin position="545"/>
        <end position="565"/>
    </location>
</feature>
<evidence type="ECO:0000259" key="6">
    <source>
        <dbReference type="PROSITE" id="PS50928"/>
    </source>
</evidence>
<evidence type="ECO:0000256" key="3">
    <source>
        <dbReference type="ARBA" id="ARBA00022989"/>
    </source>
</evidence>
<dbReference type="GO" id="GO:0055085">
    <property type="term" value="P:transmembrane transport"/>
    <property type="evidence" value="ECO:0007669"/>
    <property type="project" value="InterPro"/>
</dbReference>
<keyword evidence="5" id="KW-0813">Transport</keyword>
<organism evidence="7">
    <name type="scientific">Oceaniferula spumae</name>
    <dbReference type="NCBI Taxonomy" id="2979115"/>
    <lineage>
        <taxon>Bacteria</taxon>
        <taxon>Pseudomonadati</taxon>
        <taxon>Verrucomicrobiota</taxon>
        <taxon>Verrucomicrobiia</taxon>
        <taxon>Verrucomicrobiales</taxon>
        <taxon>Verrucomicrobiaceae</taxon>
        <taxon>Oceaniferula</taxon>
    </lineage>
</organism>
<comment type="similarity">
    <text evidence="5">Belongs to the binding-protein-dependent transport system permease family.</text>
</comment>
<gene>
    <name evidence="7" type="ORF">NT6N_34800</name>
</gene>
<feature type="transmembrane region" description="Helical" evidence="5">
    <location>
        <begin position="598"/>
        <end position="618"/>
    </location>
</feature>
<evidence type="ECO:0000256" key="4">
    <source>
        <dbReference type="ARBA" id="ARBA00023136"/>
    </source>
</evidence>
<evidence type="ECO:0000256" key="2">
    <source>
        <dbReference type="ARBA" id="ARBA00022692"/>
    </source>
</evidence>
<dbReference type="CDD" id="cd06261">
    <property type="entry name" value="TM_PBP2"/>
    <property type="match status" value="1"/>
</dbReference>
<sequence length="712" mass="79266">MSSSEKPSGPFTGKKTRSGFIEKIQRGALFLSTYAIVIFALLIFGIIIFRGAPVLIDKGWDFFSRKPETLEVASFDKGKGFLAPAEVVKTMRRYNKDLPIESEESVQQPFKFKTFKIEEGSVIGDGYLAIIEQQNEDFRTGYTKRITDARIGFPITKETSIALDKSTFEKLRASDSTLPVADAREIDETTETYTVTFTKGFYNIPVKTVKSLKSTDLIYILYGNLTEKGDDELESLMPLDIPETQSITLSKVHFTDLQAAPGDFNPGEPEANKTVTKKWAIDLKAQTYYMQFDLFKQILTENPSLQVKHQHNIDRGSIELDLDGNSEELMVSTDEFIMITEANPGLKLTEVNDKVIEEDYIRFDLSKACEIQLPTTEMQAFKLANADSNVIKVLKEYTHSYSGGGVAGPLIGTALLVLFCMIIALAIGVASSVYLSEYSRKGKMINSIRLAMMNLAGVPSIVFGLFGLGLFVVIAPKFTNTPSLHDKVRLPVVPSFFQPELREQEREKIVMLEDTEDLNSAKSLASRSGFSKYYDGWYYLSFEGWGSSIIAGAFTLAIMVLPVIITSCEESLRAVPQGFREASLALGASKWQSIRTAVLPYAMPGILTASVLGITRVAGETAPIMFTAAVAEKSSLPFEGLQSTGFDKFLEFISQNVQALPYHIYTVSGRIPQSEYTEPMQYGSVLVFMIVVMMFAGLSIWLRARMRKKLKW</sequence>
<proteinExistence type="inferred from homology"/>
<dbReference type="PROSITE" id="PS50928">
    <property type="entry name" value="ABC_TM1"/>
    <property type="match status" value="1"/>
</dbReference>
<dbReference type="InterPro" id="IPR035906">
    <property type="entry name" value="MetI-like_sf"/>
</dbReference>
<protein>
    <recommendedName>
        <fullName evidence="6">ABC transmembrane type-1 domain-containing protein</fullName>
    </recommendedName>
</protein>
<dbReference type="InterPro" id="IPR000515">
    <property type="entry name" value="MetI-like"/>
</dbReference>
<evidence type="ECO:0000313" key="7">
    <source>
        <dbReference type="EMBL" id="BDS08440.1"/>
    </source>
</evidence>
<dbReference type="PANTHER" id="PTHR43470">
    <property type="entry name" value="PHOSPHATE TRANSPORT SYSTEM PERMEASE PROTEIN PSTA-RELATED"/>
    <property type="match status" value="1"/>
</dbReference>
<evidence type="ECO:0000256" key="1">
    <source>
        <dbReference type="ARBA" id="ARBA00004651"/>
    </source>
</evidence>
<dbReference type="Gene3D" id="1.10.3720.10">
    <property type="entry name" value="MetI-like"/>
    <property type="match status" value="1"/>
</dbReference>
<dbReference type="AlphaFoldDB" id="A0AAT9FQX4"/>
<feature type="transmembrane region" description="Helical" evidence="5">
    <location>
        <begin position="410"/>
        <end position="435"/>
    </location>
</feature>
<evidence type="ECO:0000256" key="5">
    <source>
        <dbReference type="RuleBase" id="RU363032"/>
    </source>
</evidence>
<dbReference type="PANTHER" id="PTHR43470:SF3">
    <property type="entry name" value="PHOSPHATE TRANSPORT SYSTEM PERMEASE PROTEIN PSTA-RELATED"/>
    <property type="match status" value="1"/>
</dbReference>
<reference evidence="7" key="1">
    <citation type="submission" date="2024-07" db="EMBL/GenBank/DDBJ databases">
        <title>Complete genome sequence of Verrucomicrobiaceae bacterium NT6N.</title>
        <authorList>
            <person name="Huang C."/>
            <person name="Takami H."/>
            <person name="Hamasaki K."/>
        </authorList>
    </citation>
    <scope>NUCLEOTIDE SEQUENCE</scope>
    <source>
        <strain evidence="7">NT6N</strain>
    </source>
</reference>
<keyword evidence="3 5" id="KW-1133">Transmembrane helix</keyword>
<dbReference type="SUPFAM" id="SSF161098">
    <property type="entry name" value="MetI-like"/>
    <property type="match status" value="1"/>
</dbReference>
<accession>A0AAT9FQX4</accession>
<feature type="transmembrane region" description="Helical" evidence="5">
    <location>
        <begin position="27"/>
        <end position="49"/>
    </location>
</feature>
<dbReference type="EMBL" id="AP026866">
    <property type="protein sequence ID" value="BDS08440.1"/>
    <property type="molecule type" value="Genomic_DNA"/>
</dbReference>